<dbReference type="GeneID" id="26635328"/>
<sequence>MLTAEFYEEGVGKLLALPTRIRTVEVWIMGERFQLAYMEDPETWNHPGELEYNVGYLTRNFQTVLTSKFRKEYEKIHGE</sequence>
<proteinExistence type="predicted"/>
<accession>A0A076YMS5</accession>
<evidence type="ECO:0000313" key="2">
    <source>
        <dbReference type="Proteomes" id="UP000204370"/>
    </source>
</evidence>
<gene>
    <name evidence="1" type="ORF">PBI_SWIRLEY_38</name>
</gene>
<evidence type="ECO:0000313" key="1">
    <source>
        <dbReference type="EMBL" id="AIK68903.1"/>
    </source>
</evidence>
<reference evidence="1 2" key="1">
    <citation type="submission" date="2014-06" db="EMBL/GenBank/DDBJ databases">
        <authorList>
            <person name="Delgado B.M."/>
            <person name="Feathers C.T."/>
            <person name="Feeney M.S."/>
            <person name="Feuer K.L."/>
            <person name="Florin D.T."/>
            <person name="Gordon M.B."/>
            <person name="Gorman S.E."/>
            <person name="Grajales M."/>
            <person name="Heckman E.L."/>
            <person name="Juarez M.C."/>
            <person name="Kenna M.A."/>
            <person name="Mageeney C.M."/>
            <person name="Marzillier J.Y."/>
            <person name="Miller B.D."/>
            <person name="Schlegel J.L."/>
            <person name="So C.Y."/>
            <person name="Sternberg R.A."/>
            <person name="Ware V.C."/>
            <person name="Anders K.R."/>
            <person name="Braun M.A."/>
            <person name="Delesalle V.A."/>
            <person name="Hughes L.E."/>
            <person name="Bradley K.W."/>
            <person name="Barker L.P."/>
            <person name="Asai D.J."/>
            <person name="Bowman C.A."/>
            <person name="Russell D.A."/>
            <person name="Pope W.H."/>
            <person name="Jacobs-Sera D."/>
            <person name="Hendrix R.W."/>
            <person name="Hatfull G.F."/>
        </authorList>
    </citation>
    <scope>NUCLEOTIDE SEQUENCE [LARGE SCALE GENOMIC DNA]</scope>
</reference>
<keyword evidence="2" id="KW-1185">Reference proteome</keyword>
<dbReference type="RefSeq" id="YP_009208923.1">
    <property type="nucleotide sequence ID" value="NC_028912.1"/>
</dbReference>
<dbReference type="Proteomes" id="UP000204370">
    <property type="component" value="Segment"/>
</dbReference>
<dbReference type="EMBL" id="KM101118">
    <property type="protein sequence ID" value="AIK68903.1"/>
    <property type="molecule type" value="Genomic_DNA"/>
</dbReference>
<dbReference type="KEGG" id="vg:26635328"/>
<name>A0A076YMS5_9CAUD</name>
<protein>
    <submittedName>
        <fullName evidence="1">Uncharacterized protein</fullName>
    </submittedName>
</protein>
<dbReference type="OrthoDB" id="20135at10239"/>
<organism evidence="1 2">
    <name type="scientific">Mycobacterium phage Swirley</name>
    <dbReference type="NCBI Taxonomy" id="1527534"/>
    <lineage>
        <taxon>Viruses</taxon>
        <taxon>Duplodnaviria</taxon>
        <taxon>Heunggongvirae</taxon>
        <taxon>Uroviricota</taxon>
        <taxon>Caudoviricetes</taxon>
        <taxon>Benedictvirus</taxon>
        <taxon>Benedictvirus swirley</taxon>
    </lineage>
</organism>